<keyword evidence="4 5" id="KW-0472">Membrane</keyword>
<dbReference type="InterPro" id="IPR051784">
    <property type="entry name" value="Nod_factor_ABC_transporter"/>
</dbReference>
<feature type="transmembrane region" description="Helical" evidence="5">
    <location>
        <begin position="257"/>
        <end position="281"/>
    </location>
</feature>
<feature type="transmembrane region" description="Helical" evidence="5">
    <location>
        <begin position="172"/>
        <end position="194"/>
    </location>
</feature>
<feature type="domain" description="ABC transmembrane type-2" evidence="6">
    <location>
        <begin position="52"/>
        <end position="287"/>
    </location>
</feature>
<dbReference type="PANTHER" id="PTHR43229">
    <property type="entry name" value="NODULATION PROTEIN J"/>
    <property type="match status" value="1"/>
</dbReference>
<feature type="transmembrane region" description="Helical" evidence="5">
    <location>
        <begin position="206"/>
        <end position="225"/>
    </location>
</feature>
<evidence type="ECO:0000256" key="4">
    <source>
        <dbReference type="ARBA" id="ARBA00023136"/>
    </source>
</evidence>
<evidence type="ECO:0000259" key="6">
    <source>
        <dbReference type="PROSITE" id="PS51012"/>
    </source>
</evidence>
<dbReference type="PIRSF" id="PIRSF006648">
    <property type="entry name" value="DrrB"/>
    <property type="match status" value="1"/>
</dbReference>
<dbReference type="GO" id="GO:0140359">
    <property type="term" value="F:ABC-type transporter activity"/>
    <property type="evidence" value="ECO:0007669"/>
    <property type="project" value="InterPro"/>
</dbReference>
<organism evidence="7">
    <name type="scientific">freshwater metagenome</name>
    <dbReference type="NCBI Taxonomy" id="449393"/>
    <lineage>
        <taxon>unclassified sequences</taxon>
        <taxon>metagenomes</taxon>
        <taxon>ecological metagenomes</taxon>
    </lineage>
</organism>
<evidence type="ECO:0000256" key="2">
    <source>
        <dbReference type="ARBA" id="ARBA00022692"/>
    </source>
</evidence>
<feature type="transmembrane region" description="Helical" evidence="5">
    <location>
        <begin position="138"/>
        <end position="160"/>
    </location>
</feature>
<accession>A0A6J6DH93</accession>
<dbReference type="PROSITE" id="PS51012">
    <property type="entry name" value="ABC_TM2"/>
    <property type="match status" value="1"/>
</dbReference>
<evidence type="ECO:0000256" key="1">
    <source>
        <dbReference type="ARBA" id="ARBA00004141"/>
    </source>
</evidence>
<dbReference type="PANTHER" id="PTHR43229:SF2">
    <property type="entry name" value="NODULATION PROTEIN J"/>
    <property type="match status" value="1"/>
</dbReference>
<dbReference type="Pfam" id="PF01061">
    <property type="entry name" value="ABC2_membrane"/>
    <property type="match status" value="1"/>
</dbReference>
<evidence type="ECO:0000313" key="7">
    <source>
        <dbReference type="EMBL" id="CAB4562604.1"/>
    </source>
</evidence>
<proteinExistence type="predicted"/>
<dbReference type="AlphaFoldDB" id="A0A6J6DH93"/>
<feature type="transmembrane region" description="Helical" evidence="5">
    <location>
        <begin position="88"/>
        <end position="113"/>
    </location>
</feature>
<dbReference type="GO" id="GO:0043190">
    <property type="term" value="C:ATP-binding cassette (ABC) transporter complex"/>
    <property type="evidence" value="ECO:0007669"/>
    <property type="project" value="InterPro"/>
</dbReference>
<dbReference type="InterPro" id="IPR047817">
    <property type="entry name" value="ABC2_TM_bact-type"/>
</dbReference>
<keyword evidence="2 5" id="KW-0812">Transmembrane</keyword>
<evidence type="ECO:0000256" key="3">
    <source>
        <dbReference type="ARBA" id="ARBA00022989"/>
    </source>
</evidence>
<protein>
    <submittedName>
        <fullName evidence="7">Unannotated protein</fullName>
    </submittedName>
</protein>
<reference evidence="7" key="1">
    <citation type="submission" date="2020-05" db="EMBL/GenBank/DDBJ databases">
        <authorList>
            <person name="Chiriac C."/>
            <person name="Salcher M."/>
            <person name="Ghai R."/>
            <person name="Kavagutti S V."/>
        </authorList>
    </citation>
    <scope>NUCLEOTIDE SEQUENCE</scope>
</reference>
<feature type="transmembrane region" description="Helical" evidence="5">
    <location>
        <begin position="49"/>
        <end position="76"/>
    </location>
</feature>
<gene>
    <name evidence="7" type="ORF">UFOPK1650_00275</name>
</gene>
<comment type="subcellular location">
    <subcellularLocation>
        <location evidence="1">Membrane</location>
        <topology evidence="1">Multi-pass membrane protein</topology>
    </subcellularLocation>
</comment>
<name>A0A6J6DH93_9ZZZZ</name>
<dbReference type="InterPro" id="IPR000412">
    <property type="entry name" value="ABC_2_transport"/>
</dbReference>
<evidence type="ECO:0000256" key="5">
    <source>
        <dbReference type="SAM" id="Phobius"/>
    </source>
</evidence>
<dbReference type="InterPro" id="IPR013525">
    <property type="entry name" value="ABC2_TM"/>
</dbReference>
<dbReference type="EMBL" id="CAEZTJ010000021">
    <property type="protein sequence ID" value="CAB4562604.1"/>
    <property type="molecule type" value="Genomic_DNA"/>
</dbReference>
<keyword evidence="3 5" id="KW-1133">Transmembrane helix</keyword>
<sequence length="290" mass="32031">MAQMMDMNMGPAKVESQRVGSLRLVNIKRISRQGAFSVTEARIRNMWKFFWVIAFEALANPMLYLVSVGIGIGALVDQNLGSEGVGGVPYLTFIAPALLATTAITGAMDEVVFPSLDGFKWQKTYFAMNSTPLSPRQIATGVFLAAMVRTIFAVTCYWLLLYLFGALDSPTAWMAIPVAILAGAGFGALMLGFVSFVDNEDLFLTVINRLIIMPMFLFSGTFYPLSTMPIFLQPIGWISPLWHATELGRFLTYDYELATPLVVIHIAVMLALLVAGLAWAFKNFERRLAK</sequence>